<gene>
    <name evidence="1" type="primary">ORF6</name>
</gene>
<dbReference type="SUPFAM" id="SSF118208">
    <property type="entry name" value="Viral ssDNA binding protein"/>
    <property type="match status" value="1"/>
</dbReference>
<protein>
    <submittedName>
        <fullName evidence="1">Single-stranded DNA-binding protein</fullName>
    </submittedName>
</protein>
<evidence type="ECO:0000313" key="2">
    <source>
        <dbReference type="Proteomes" id="UP000124452"/>
    </source>
</evidence>
<name>A0A0B4Q5M5_9GAMA</name>
<dbReference type="GO" id="GO:0006260">
    <property type="term" value="P:DNA replication"/>
    <property type="evidence" value="ECO:0007669"/>
    <property type="project" value="InterPro"/>
</dbReference>
<dbReference type="GeneID" id="23104143"/>
<dbReference type="EMBL" id="KM924295">
    <property type="protein sequence ID" value="AIU39533.1"/>
    <property type="molecule type" value="Genomic_DNA"/>
</dbReference>
<dbReference type="GO" id="GO:0042025">
    <property type="term" value="C:host cell nucleus"/>
    <property type="evidence" value="ECO:0007669"/>
    <property type="project" value="InterPro"/>
</dbReference>
<dbReference type="RefSeq" id="YP_009118396.1">
    <property type="nucleotide sequence ID" value="NC_026421.1"/>
</dbReference>
<keyword evidence="2" id="KW-1185">Reference proteome</keyword>
<keyword evidence="1" id="KW-0238">DNA-binding</keyword>
<proteinExistence type="inferred from homology"/>
<dbReference type="Gene3D" id="1.20.190.40">
    <property type="entry name" value="Viral ssDNA binding protein, head domain"/>
    <property type="match status" value="2"/>
</dbReference>
<evidence type="ECO:0000313" key="1">
    <source>
        <dbReference type="EMBL" id="AIU39533.1"/>
    </source>
</evidence>
<organism evidence="1 2">
    <name type="scientific">Equid gammaherpesvirus 5</name>
    <dbReference type="NCBI Taxonomy" id="10371"/>
    <lineage>
        <taxon>Viruses</taxon>
        <taxon>Duplodnaviria</taxon>
        <taxon>Heunggongvirae</taxon>
        <taxon>Peploviricota</taxon>
        <taxon>Herviviricetes</taxon>
        <taxon>Herpesvirales</taxon>
        <taxon>Orthoherpesviridae</taxon>
        <taxon>Gammaherpesvirinae</taxon>
        <taxon>Percavirus</taxon>
        <taxon>Percavirus equidgamma5</taxon>
    </lineage>
</organism>
<dbReference type="InterPro" id="IPR043031">
    <property type="entry name" value="Viral_ssDBP_head"/>
</dbReference>
<dbReference type="Pfam" id="PF00747">
    <property type="entry name" value="Viral_DNA_bp"/>
    <property type="match status" value="1"/>
</dbReference>
<reference evidence="1 2" key="1">
    <citation type="journal article" date="2015" name="Genome Announc.">
        <title>Genome sequences of equid herpesviruses 2 and 5.</title>
        <authorList>
            <person name="Wilkie G.S."/>
            <person name="Kerr K."/>
            <person name="Stewart J.P."/>
            <person name="Studdert M.J."/>
            <person name="Davison A.J."/>
        </authorList>
    </citation>
    <scope>NUCLEOTIDE SEQUENCE [LARGE SCALE GENOMIC DNA]</scope>
    <source>
        <strain evidence="1">2-141/67</strain>
    </source>
</reference>
<accession>A0A0B4Q5M5</accession>
<sequence>MNSGRVGSGPVEENVGTGSSVGPCGFVYLYPRDAFPVEEASLLGNLHSGGGVFSLPLLSGLTVEADFQVNVKAVHKKLDVSTVSVKATTYHREVLVFGNAAYFKPIFEGPGLEGLCASARQLFGYSEFKEPCGGGGGSGKQQQQQLERFDPSCLKQLIPEVEGYIAGVVVTESFKERLYRGQLVVVESQIQSVRVGECDAFKVPLYDGELFAKSQCRDGLRYFYHPGVSRYLYEAHYTNVAQALRVRDVDGLIGALERQSFHDQYKLPKVYECRDYPMTGHRGASDQSLTIVDSVATELAVSYGLSFLEVPQEGTALLNYDKWPIFDNCETPEQRAEALTRFNAEQAVHVHTQLFSGNSVLYVARVQKQASGNRGGASGGGGGGENVYNSFFMGHGLACLAEPTQRENGLPSFPGVPSSALSGSNYSIQHLALAASFCPQMLARVCYYLQFAQHQRSANNSGYNVSTYVGTAANTPLCDLCRGASPCSCVNTLFYRLKDRFPPVVAAARRDPYVVTGVAGPYNDLDIAGNFANYRDRDEEGGAQSEEQQKFTYWQVTQAVMDRLAEAGICEGGEDSSEAISNIASFLKVFKEIDGIVDGEVSRFINSMVKNNVNYRENIKSIHHVLQYVCNVYWQPPCPFFLNLYYRCILTIIQDISLPTCMMYEQENPAVGVSPGEWLKMHYQTLWTNFKTACIDKGVLTGSEYKIVHKEQFCDFFDVDSAARGEFVSCKTQVKIARALVMAPRVIKIKNRIIFSNSPGTESIQQAFARAAPKGDGCVVSGPYMRFLSTYHSKLFPGAKISPLFLWHTFSKKRQLPVFSSVPRETVMELANYVEYNSKLHNETSIIDVVPETFYTYAKVRLNNALFRACGQTQFYATTIHCLTPKLQTVSAEEYPHALGARGVGDVQEYLSVARGLTAPTIQCSARDNICEVGRRRPIVTLPLVVNKYTGITGNSQIFQCANLGYFIGRGVDKALIPDAASFKKQGANTGMRKRHVFMTPLADNLLKRSVQGAAVAFEIEVVRRKVQQILADGDNPHVIRDVVLQLVKSLGSECGAISEYDLEYYMGQYYIFAGDVSESLQRLAELGGGGDWSEEWALSVLGKEGEGEGEIEFEKIEEASECLLGVRHPNQEELFPAPQAAPVAGKKRKANVILGDLEL</sequence>
<dbReference type="InterPro" id="IPR000635">
    <property type="entry name" value="Viral_ssDNA-bd"/>
</dbReference>
<dbReference type="GO" id="GO:0003697">
    <property type="term" value="F:single-stranded DNA binding"/>
    <property type="evidence" value="ECO:0007669"/>
    <property type="project" value="InterPro"/>
</dbReference>
<dbReference type="Proteomes" id="UP000124452">
    <property type="component" value="Segment"/>
</dbReference>
<dbReference type="InterPro" id="IPR035989">
    <property type="entry name" value="DBP_sf"/>
</dbReference>
<dbReference type="KEGG" id="vg:23104143"/>
<dbReference type="OrthoDB" id="176at10239"/>
<dbReference type="HAMAP" id="MF_04007">
    <property type="entry name" value="HSV_DNBI"/>
    <property type="match status" value="1"/>
</dbReference>